<dbReference type="FunFam" id="3.40.140.10:FF:000025">
    <property type="entry name" value="Riboflavin biosynthesis protein RibD"/>
    <property type="match status" value="1"/>
</dbReference>
<keyword evidence="6 13" id="KW-0686">Riboflavin biosynthesis</keyword>
<evidence type="ECO:0000256" key="13">
    <source>
        <dbReference type="PIRNR" id="PIRNR006769"/>
    </source>
</evidence>
<dbReference type="Pfam" id="PF01872">
    <property type="entry name" value="RibD_C"/>
    <property type="match status" value="1"/>
</dbReference>
<comment type="catalytic activity">
    <reaction evidence="13">
        <text>5-amino-6-(5-phospho-D-ribitylamino)uracil + NADP(+) = 5-amino-6-(5-phospho-D-ribosylamino)uracil + NADPH + H(+)</text>
        <dbReference type="Rhea" id="RHEA:17845"/>
        <dbReference type="ChEBI" id="CHEBI:15378"/>
        <dbReference type="ChEBI" id="CHEBI:57783"/>
        <dbReference type="ChEBI" id="CHEBI:58349"/>
        <dbReference type="ChEBI" id="CHEBI:58421"/>
        <dbReference type="ChEBI" id="CHEBI:58453"/>
        <dbReference type="EC" id="1.1.1.193"/>
    </reaction>
</comment>
<dbReference type="EMBL" id="CP011219">
    <property type="protein sequence ID" value="AKO32452.1"/>
    <property type="molecule type" value="Genomic_DNA"/>
</dbReference>
<dbReference type="PANTHER" id="PTHR38011">
    <property type="entry name" value="DIHYDROFOLATE REDUCTASE FAMILY PROTEIN (AFU_ORTHOLOGUE AFUA_8G06820)"/>
    <property type="match status" value="1"/>
</dbReference>
<dbReference type="SUPFAM" id="SSF53927">
    <property type="entry name" value="Cytidine deaminase-like"/>
    <property type="match status" value="1"/>
</dbReference>
<dbReference type="NCBIfam" id="TIGR00326">
    <property type="entry name" value="eubact_ribD"/>
    <property type="match status" value="1"/>
</dbReference>
<dbReference type="InterPro" id="IPR016193">
    <property type="entry name" value="Cytidine_deaminase-like"/>
</dbReference>
<evidence type="ECO:0000256" key="7">
    <source>
        <dbReference type="ARBA" id="ARBA00022723"/>
    </source>
</evidence>
<feature type="binding site" evidence="15">
    <location>
        <position position="170"/>
    </location>
    <ligand>
        <name>NADP(+)</name>
        <dbReference type="ChEBI" id="CHEBI:58349"/>
    </ligand>
</feature>
<comment type="pathway">
    <text evidence="3 13">Cofactor biosynthesis; riboflavin biosynthesis; 5-amino-6-(D-ribitylamino)uracil from GTP: step 3/4.</text>
</comment>
<keyword evidence="10 13" id="KW-0521">NADP</keyword>
<dbReference type="NCBIfam" id="TIGR00227">
    <property type="entry name" value="ribD_Cterm"/>
    <property type="match status" value="1"/>
</dbReference>
<gene>
    <name evidence="18" type="ORF">RZ57_04640</name>
</gene>
<keyword evidence="7 13" id="KW-0479">Metal-binding</keyword>
<keyword evidence="9 13" id="KW-0862">Zinc</keyword>
<dbReference type="Proteomes" id="UP000060132">
    <property type="component" value="Chromosome"/>
</dbReference>
<feature type="binding site" evidence="15">
    <location>
        <position position="221"/>
    </location>
    <ligand>
        <name>NADP(+)</name>
        <dbReference type="ChEBI" id="CHEBI:58349"/>
    </ligand>
</feature>
<evidence type="ECO:0000256" key="11">
    <source>
        <dbReference type="ARBA" id="ARBA00023002"/>
    </source>
</evidence>
<feature type="binding site" evidence="16">
    <location>
        <position position="84"/>
    </location>
    <ligand>
        <name>Zn(2+)</name>
        <dbReference type="ChEBI" id="CHEBI:29105"/>
        <note>catalytic</note>
    </ligand>
</feature>
<feature type="binding site" evidence="15">
    <location>
        <position position="168"/>
    </location>
    <ligand>
        <name>substrate</name>
    </ligand>
</feature>
<evidence type="ECO:0000256" key="3">
    <source>
        <dbReference type="ARBA" id="ARBA00004910"/>
    </source>
</evidence>
<accession>A0AAC8UCH6</accession>
<feature type="binding site" evidence="15">
    <location>
        <position position="184"/>
    </location>
    <ligand>
        <name>substrate</name>
    </ligand>
</feature>
<dbReference type="SUPFAM" id="SSF53597">
    <property type="entry name" value="Dihydrofolate reductase-like"/>
    <property type="match status" value="1"/>
</dbReference>
<evidence type="ECO:0000256" key="6">
    <source>
        <dbReference type="ARBA" id="ARBA00022619"/>
    </source>
</evidence>
<dbReference type="Pfam" id="PF00383">
    <property type="entry name" value="dCMP_cyt_deam_1"/>
    <property type="match status" value="1"/>
</dbReference>
<evidence type="ECO:0000256" key="8">
    <source>
        <dbReference type="ARBA" id="ARBA00022801"/>
    </source>
</evidence>
<dbReference type="InterPro" id="IPR004794">
    <property type="entry name" value="Eubact_RibD"/>
</dbReference>
<feature type="binding site" evidence="15">
    <location>
        <position position="292"/>
    </location>
    <ligand>
        <name>substrate</name>
    </ligand>
</feature>
<dbReference type="InterPro" id="IPR011549">
    <property type="entry name" value="RibD_C"/>
</dbReference>
<feature type="active site" description="Proton donor" evidence="14">
    <location>
        <position position="52"/>
    </location>
</feature>
<evidence type="ECO:0000256" key="15">
    <source>
        <dbReference type="PIRSR" id="PIRSR006769-2"/>
    </source>
</evidence>
<comment type="similarity">
    <text evidence="4 13">In the N-terminal section; belongs to the cytidine and deoxycytidylate deaminase family.</text>
</comment>
<feature type="binding site" evidence="15">
    <location>
        <position position="204"/>
    </location>
    <ligand>
        <name>substrate</name>
    </ligand>
</feature>
<keyword evidence="12" id="KW-0511">Multifunctional enzyme</keyword>
<dbReference type="RefSeq" id="WP_010945065.1">
    <property type="nucleotide sequence ID" value="NZ_CP011218.1"/>
</dbReference>
<dbReference type="EC" id="1.1.1.193" evidence="13"/>
<feature type="binding site" evidence="15">
    <location>
        <position position="207"/>
    </location>
    <ligand>
        <name>substrate</name>
    </ligand>
</feature>
<evidence type="ECO:0000256" key="10">
    <source>
        <dbReference type="ARBA" id="ARBA00022857"/>
    </source>
</evidence>
<evidence type="ECO:0000256" key="12">
    <source>
        <dbReference type="ARBA" id="ARBA00023268"/>
    </source>
</evidence>
<name>A0AAC8UCH6_HAEDC</name>
<organism evidence="18 19">
    <name type="scientific">Haemophilus ducreyi</name>
    <dbReference type="NCBI Taxonomy" id="730"/>
    <lineage>
        <taxon>Bacteria</taxon>
        <taxon>Pseudomonadati</taxon>
        <taxon>Pseudomonadota</taxon>
        <taxon>Gammaproteobacteria</taxon>
        <taxon>Pasteurellales</taxon>
        <taxon>Pasteurellaceae</taxon>
        <taxon>Haemophilus</taxon>
    </lineage>
</organism>
<dbReference type="AlphaFoldDB" id="A0AAC8UCH6"/>
<evidence type="ECO:0000256" key="1">
    <source>
        <dbReference type="ARBA" id="ARBA00002151"/>
    </source>
</evidence>
<feature type="binding site" evidence="15">
    <location>
        <position position="200"/>
    </location>
    <ligand>
        <name>NADP(+)</name>
        <dbReference type="ChEBI" id="CHEBI:58349"/>
    </ligand>
</feature>
<dbReference type="Gene3D" id="3.40.430.10">
    <property type="entry name" value="Dihydrofolate Reductase, subunit A"/>
    <property type="match status" value="1"/>
</dbReference>
<evidence type="ECO:0000313" key="19">
    <source>
        <dbReference type="Proteomes" id="UP000060132"/>
    </source>
</evidence>
<dbReference type="GO" id="GO:0050661">
    <property type="term" value="F:NADP binding"/>
    <property type="evidence" value="ECO:0007669"/>
    <property type="project" value="InterPro"/>
</dbReference>
<reference evidence="18 19" key="1">
    <citation type="journal article" date="2015" name="PLoS Negl. Trop. Dis.">
        <title>Haemophilus ducreyi Cutaneous Ulcer Strains Are Nearly Identical to Class I Genital Ulcer Strains.</title>
        <authorList>
            <person name="Gangaiah D."/>
            <person name="Webb K.M."/>
            <person name="Humphreys T.L."/>
            <person name="Fortney K.R."/>
            <person name="Toh E."/>
            <person name="Tai A."/>
            <person name="Katz S.S."/>
            <person name="Pillay A."/>
            <person name="Chen C.Y."/>
            <person name="Roberts S.A."/>
            <person name="Munson R.S.Jr."/>
            <person name="Spinola S.M."/>
        </authorList>
    </citation>
    <scope>NUCLEOTIDE SEQUENCE [LARGE SCALE GENOMIC DNA]</scope>
    <source>
        <strain evidence="19">CLU2</strain>
    </source>
</reference>
<dbReference type="CDD" id="cd01284">
    <property type="entry name" value="Riboflavin_deaminase-reductase"/>
    <property type="match status" value="1"/>
</dbReference>
<keyword evidence="8 13" id="KW-0378">Hydrolase</keyword>
<dbReference type="GO" id="GO:0008835">
    <property type="term" value="F:diaminohydroxyphosphoribosylaminopyrimidine deaminase activity"/>
    <property type="evidence" value="ECO:0007669"/>
    <property type="project" value="UniProtKB-EC"/>
</dbReference>
<protein>
    <recommendedName>
        <fullName evidence="13">Riboflavin biosynthesis protein RibD</fullName>
    </recommendedName>
    <domain>
        <recommendedName>
            <fullName evidence="13">Diaminohydroxyphosphoribosylaminopyrimidine deaminase</fullName>
            <shortName evidence="13">DRAP deaminase</shortName>
            <ecNumber evidence="13">3.5.4.26</ecNumber>
        </recommendedName>
        <alternativeName>
            <fullName evidence="13">Riboflavin-specific deaminase</fullName>
        </alternativeName>
    </domain>
    <domain>
        <recommendedName>
            <fullName evidence="13">5-amino-6-(5-phosphoribosylamino)uracil reductase</fullName>
            <ecNumber evidence="13">1.1.1.193</ecNumber>
        </recommendedName>
        <alternativeName>
            <fullName evidence="13">HTP reductase</fullName>
        </alternativeName>
    </domain>
</protein>
<feature type="binding site" evidence="16">
    <location>
        <position position="75"/>
    </location>
    <ligand>
        <name>Zn(2+)</name>
        <dbReference type="ChEBI" id="CHEBI:29105"/>
        <note>catalytic</note>
    </ligand>
</feature>
<dbReference type="InterPro" id="IPR050765">
    <property type="entry name" value="Riboflavin_Biosynth_HTPR"/>
</dbReference>
<feature type="binding site" evidence="15">
    <location>
        <begin position="294"/>
        <end position="300"/>
    </location>
    <ligand>
        <name>NADP(+)</name>
        <dbReference type="ChEBI" id="CHEBI:58349"/>
    </ligand>
</feature>
<dbReference type="PIRSF" id="PIRSF006769">
    <property type="entry name" value="RibD"/>
    <property type="match status" value="1"/>
</dbReference>
<evidence type="ECO:0000256" key="5">
    <source>
        <dbReference type="ARBA" id="ARBA00007417"/>
    </source>
</evidence>
<evidence type="ECO:0000256" key="4">
    <source>
        <dbReference type="ARBA" id="ARBA00005259"/>
    </source>
</evidence>
<evidence type="ECO:0000259" key="17">
    <source>
        <dbReference type="PROSITE" id="PS51747"/>
    </source>
</evidence>
<dbReference type="Gene3D" id="3.40.140.10">
    <property type="entry name" value="Cytidine Deaminase, domain 2"/>
    <property type="match status" value="1"/>
</dbReference>
<evidence type="ECO:0000256" key="2">
    <source>
        <dbReference type="ARBA" id="ARBA00004882"/>
    </source>
</evidence>
<proteinExistence type="inferred from homology"/>
<dbReference type="PROSITE" id="PS51747">
    <property type="entry name" value="CYT_DCMP_DEAMINASES_2"/>
    <property type="match status" value="1"/>
</dbReference>
<dbReference type="GO" id="GO:0009231">
    <property type="term" value="P:riboflavin biosynthetic process"/>
    <property type="evidence" value="ECO:0007669"/>
    <property type="project" value="UniProtKB-KW"/>
</dbReference>
<dbReference type="InterPro" id="IPR024072">
    <property type="entry name" value="DHFR-like_dom_sf"/>
</dbReference>
<feature type="domain" description="CMP/dCMP-type deaminase" evidence="17">
    <location>
        <begin position="1"/>
        <end position="123"/>
    </location>
</feature>
<dbReference type="InterPro" id="IPR002734">
    <property type="entry name" value="RibDG_C"/>
</dbReference>
<comment type="similarity">
    <text evidence="5 13">In the C-terminal section; belongs to the HTP reductase family.</text>
</comment>
<dbReference type="PROSITE" id="PS00903">
    <property type="entry name" value="CYT_DCMP_DEAMINASES_1"/>
    <property type="match status" value="1"/>
</dbReference>
<keyword evidence="11 13" id="KW-0560">Oxidoreductase</keyword>
<dbReference type="InterPro" id="IPR002125">
    <property type="entry name" value="CMP_dCMP_dom"/>
</dbReference>
<feature type="binding site" evidence="16">
    <location>
        <position position="50"/>
    </location>
    <ligand>
        <name>Zn(2+)</name>
        <dbReference type="ChEBI" id="CHEBI:29105"/>
        <note>catalytic</note>
    </ligand>
</feature>
<dbReference type="OMA" id="LEPCDHT"/>
<feature type="binding site" evidence="15">
    <location>
        <position position="154"/>
    </location>
    <ligand>
        <name>NADP(+)</name>
        <dbReference type="ChEBI" id="CHEBI:58349"/>
    </ligand>
</feature>
<comment type="function">
    <text evidence="1 13">Converts 2,5-diamino-6-(ribosylamino)-4(3h)-pyrimidinone 5'-phosphate into 5-amino-6-(ribosylamino)-2,4(1h,3h)-pyrimidinedione 5'-phosphate.</text>
</comment>
<evidence type="ECO:0000256" key="9">
    <source>
        <dbReference type="ARBA" id="ARBA00022833"/>
    </source>
</evidence>
<dbReference type="InterPro" id="IPR016192">
    <property type="entry name" value="APOBEC/CMP_deaminase_Zn-bd"/>
</dbReference>
<feature type="binding site" evidence="15">
    <location>
        <position position="196"/>
    </location>
    <ligand>
        <name>NADP(+)</name>
        <dbReference type="ChEBI" id="CHEBI:58349"/>
    </ligand>
</feature>
<evidence type="ECO:0000313" key="18">
    <source>
        <dbReference type="EMBL" id="AKO32452.1"/>
    </source>
</evidence>
<dbReference type="PANTHER" id="PTHR38011:SF7">
    <property type="entry name" value="2,5-DIAMINO-6-RIBOSYLAMINO-4(3H)-PYRIMIDINONE 5'-PHOSPHATE REDUCTASE"/>
    <property type="match status" value="1"/>
</dbReference>
<comment type="cofactor">
    <cofactor evidence="13 16">
        <name>Zn(2+)</name>
        <dbReference type="ChEBI" id="CHEBI:29105"/>
    </cofactor>
    <text evidence="13 16">Binds 1 zinc ion.</text>
</comment>
<sequence length="368" mass="39820">MTDVDYMARAIALAEQARGWTNPNPLVGCVIVKNDQIIAEGYHQKVGEWHAERNAILNCQQDLTGATAYVTLEPCCHHGRTPPCTDLLIERGINKVFVGSRDPNPLVTGKGIKQLQAAGIEVITDFMREACDQLNPIFFHYMQTTSPYVLLKYAMTADGKIATATGESKWISGELARQNVQITRHQYSAIMVGVGTVLADNPMLNSRMPNAKQPIRVVCDSHLRTPLACQLVQTARQYPTIIATASTDSTKIAQLKAFGVQIIQCKVANKQVDLVDLLAKLGAMQIDSVLLEGGSTLNFSALKAGVVNRIHCYIAPKLLGGSTAKSPIGGAGILQLAEAVNLTLKSTQYIGDDILLDYDVSSSQKLAS</sequence>
<comment type="pathway">
    <text evidence="2 13">Cofactor biosynthesis; riboflavin biosynthesis; 5-amino-6-(D-ribitylamino)uracil from GTP: step 2/4.</text>
</comment>
<dbReference type="EC" id="3.5.4.26" evidence="13"/>
<evidence type="ECO:0000256" key="16">
    <source>
        <dbReference type="PIRSR" id="PIRSR006769-3"/>
    </source>
</evidence>
<dbReference type="GO" id="GO:0008270">
    <property type="term" value="F:zinc ion binding"/>
    <property type="evidence" value="ECO:0007669"/>
    <property type="project" value="InterPro"/>
</dbReference>
<dbReference type="GO" id="GO:0008703">
    <property type="term" value="F:5-amino-6-(5-phosphoribosylamino)uracil reductase activity"/>
    <property type="evidence" value="ECO:0007669"/>
    <property type="project" value="UniProtKB-EC"/>
</dbReference>
<evidence type="ECO:0000256" key="14">
    <source>
        <dbReference type="PIRSR" id="PIRSR006769-1"/>
    </source>
</evidence>
<comment type="catalytic activity">
    <reaction evidence="13">
        <text>2,5-diamino-6-hydroxy-4-(5-phosphoribosylamino)-pyrimidine + H2O + H(+) = 5-amino-6-(5-phospho-D-ribosylamino)uracil + NH4(+)</text>
        <dbReference type="Rhea" id="RHEA:21868"/>
        <dbReference type="ChEBI" id="CHEBI:15377"/>
        <dbReference type="ChEBI" id="CHEBI:15378"/>
        <dbReference type="ChEBI" id="CHEBI:28938"/>
        <dbReference type="ChEBI" id="CHEBI:58453"/>
        <dbReference type="ChEBI" id="CHEBI:58614"/>
        <dbReference type="EC" id="3.5.4.26"/>
    </reaction>
</comment>